<dbReference type="Gene3D" id="2.130.10.10">
    <property type="entry name" value="YVTN repeat-like/Quinoprotein amine dehydrogenase"/>
    <property type="match status" value="1"/>
</dbReference>
<dbReference type="PANTHER" id="PTHR22840:SF12">
    <property type="entry name" value="WD REPEAT-CONTAINING PROTEIN 36"/>
    <property type="match status" value="1"/>
</dbReference>
<evidence type="ECO:0000313" key="2">
    <source>
        <dbReference type="WBParaSite" id="GPUH_0002532401-mRNA-1"/>
    </source>
</evidence>
<name>A0A183EWF3_9BILA</name>
<reference evidence="2" key="1">
    <citation type="submission" date="2016-06" db="UniProtKB">
        <authorList>
            <consortium name="WormBaseParasite"/>
        </authorList>
    </citation>
    <scope>IDENTIFICATION</scope>
</reference>
<organism evidence="2">
    <name type="scientific">Gongylonema pulchrum</name>
    <dbReference type="NCBI Taxonomy" id="637853"/>
    <lineage>
        <taxon>Eukaryota</taxon>
        <taxon>Metazoa</taxon>
        <taxon>Ecdysozoa</taxon>
        <taxon>Nematoda</taxon>
        <taxon>Chromadorea</taxon>
        <taxon>Rhabditida</taxon>
        <taxon>Spirurina</taxon>
        <taxon>Spiruromorpha</taxon>
        <taxon>Spiruroidea</taxon>
        <taxon>Gongylonematidae</taxon>
        <taxon>Gongylonema</taxon>
    </lineage>
</organism>
<dbReference type="SMART" id="SM00320">
    <property type="entry name" value="WD40"/>
    <property type="match status" value="1"/>
</dbReference>
<dbReference type="PROSITE" id="PS50082">
    <property type="entry name" value="WD_REPEATS_2"/>
    <property type="match status" value="1"/>
</dbReference>
<dbReference type="GO" id="GO:0032040">
    <property type="term" value="C:small-subunit processome"/>
    <property type="evidence" value="ECO:0007669"/>
    <property type="project" value="TreeGrafter"/>
</dbReference>
<dbReference type="PANTHER" id="PTHR22840">
    <property type="entry name" value="WD REPEAT-CONTAINING PROTEIN 36"/>
    <property type="match status" value="1"/>
</dbReference>
<dbReference type="InterPro" id="IPR015943">
    <property type="entry name" value="WD40/YVTN_repeat-like_dom_sf"/>
</dbReference>
<dbReference type="SUPFAM" id="SSF50978">
    <property type="entry name" value="WD40 repeat-like"/>
    <property type="match status" value="1"/>
</dbReference>
<evidence type="ECO:0000256" key="1">
    <source>
        <dbReference type="PROSITE-ProRule" id="PRU00221"/>
    </source>
</evidence>
<dbReference type="AlphaFoldDB" id="A0A183EWF3"/>
<dbReference type="GO" id="GO:0034388">
    <property type="term" value="C:Pwp2p-containing subcomplex of 90S preribosome"/>
    <property type="evidence" value="ECO:0007669"/>
    <property type="project" value="TreeGrafter"/>
</dbReference>
<proteinExistence type="predicted"/>
<dbReference type="GO" id="GO:0006364">
    <property type="term" value="P:rRNA processing"/>
    <property type="evidence" value="ECO:0007669"/>
    <property type="project" value="TreeGrafter"/>
</dbReference>
<keyword evidence="1" id="KW-0853">WD repeat</keyword>
<dbReference type="InterPro" id="IPR001680">
    <property type="entry name" value="WD40_rpt"/>
</dbReference>
<feature type="repeat" description="WD" evidence="1">
    <location>
        <begin position="124"/>
        <end position="154"/>
    </location>
</feature>
<protein>
    <submittedName>
        <fullName evidence="2">WD_REPEATS_REGION domain-containing protein</fullName>
    </submittedName>
</protein>
<sequence length="164" mass="17866">LTKPHLATACASSICISSCGNFGVVGYTSGHIDCFNLQSGLHRKSFKYSNQKSKAHQSAVSAEQDGLLRFWDFRWVKLIAELKVPSPVVQFCMCSTNSLLAIGVGNGSIGIVDVLCRKVVRIFSGAHKSKLTALDFSPDGKWLVSADEDGLIKVCPFTSHFKHF</sequence>
<dbReference type="WBParaSite" id="GPUH_0002532401-mRNA-1">
    <property type="protein sequence ID" value="GPUH_0002532401-mRNA-1"/>
    <property type="gene ID" value="GPUH_0002532401"/>
</dbReference>
<dbReference type="Pfam" id="PF25168">
    <property type="entry name" value="Beta-prop_WDR36-Utp21_2nd"/>
    <property type="match status" value="1"/>
</dbReference>
<dbReference type="InterPro" id="IPR036322">
    <property type="entry name" value="WD40_repeat_dom_sf"/>
</dbReference>
<accession>A0A183EWF3</accession>